<proteinExistence type="predicted"/>
<evidence type="ECO:0000313" key="1">
    <source>
        <dbReference type="EMBL" id="GFY08323.1"/>
    </source>
</evidence>
<sequence>MIYETKQLKCGSVIAGCRWKRRTDGADDTHLIATLPCGSRSHITNNSTTDSVYHSVTARTIRCRLPQSGKYAWCPLLRLSLTGNYRRLSRPWRDERWTWTTEWNDIVFTDESRFCLQHHDDQI</sequence>
<accession>A0A8X6SBF6</accession>
<organism evidence="1 2">
    <name type="scientific">Trichonephila clavipes</name>
    <name type="common">Golden silk orbweaver</name>
    <name type="synonym">Nephila clavipes</name>
    <dbReference type="NCBI Taxonomy" id="2585209"/>
    <lineage>
        <taxon>Eukaryota</taxon>
        <taxon>Metazoa</taxon>
        <taxon>Ecdysozoa</taxon>
        <taxon>Arthropoda</taxon>
        <taxon>Chelicerata</taxon>
        <taxon>Arachnida</taxon>
        <taxon>Araneae</taxon>
        <taxon>Araneomorphae</taxon>
        <taxon>Entelegynae</taxon>
        <taxon>Araneoidea</taxon>
        <taxon>Nephilidae</taxon>
        <taxon>Trichonephila</taxon>
    </lineage>
</organism>
<dbReference type="EMBL" id="BMAU01021280">
    <property type="protein sequence ID" value="GFY08323.1"/>
    <property type="molecule type" value="Genomic_DNA"/>
</dbReference>
<evidence type="ECO:0000313" key="2">
    <source>
        <dbReference type="Proteomes" id="UP000887159"/>
    </source>
</evidence>
<name>A0A8X6SBF6_TRICX</name>
<dbReference type="AlphaFoldDB" id="A0A8X6SBF6"/>
<dbReference type="Proteomes" id="UP000887159">
    <property type="component" value="Unassembled WGS sequence"/>
</dbReference>
<protein>
    <submittedName>
        <fullName evidence="1">Transposable element Tc1 transposase</fullName>
    </submittedName>
</protein>
<reference evidence="1" key="1">
    <citation type="submission" date="2020-08" db="EMBL/GenBank/DDBJ databases">
        <title>Multicomponent nature underlies the extraordinary mechanical properties of spider dragline silk.</title>
        <authorList>
            <person name="Kono N."/>
            <person name="Nakamura H."/>
            <person name="Mori M."/>
            <person name="Yoshida Y."/>
            <person name="Ohtoshi R."/>
            <person name="Malay A.D."/>
            <person name="Moran D.A.P."/>
            <person name="Tomita M."/>
            <person name="Numata K."/>
            <person name="Arakawa K."/>
        </authorList>
    </citation>
    <scope>NUCLEOTIDE SEQUENCE</scope>
</reference>
<comment type="caution">
    <text evidence="1">The sequence shown here is derived from an EMBL/GenBank/DDBJ whole genome shotgun (WGS) entry which is preliminary data.</text>
</comment>
<gene>
    <name evidence="1" type="primary">X975_14561</name>
    <name evidence="1" type="ORF">TNCV_1357291</name>
</gene>
<keyword evidence="2" id="KW-1185">Reference proteome</keyword>